<dbReference type="Proteomes" id="UP001139559">
    <property type="component" value="Unassembled WGS sequence"/>
</dbReference>
<accession>A0A9X2BJM2</accession>
<keyword evidence="2" id="KW-1185">Reference proteome</keyword>
<dbReference type="EMBL" id="JAJHVV010000014">
    <property type="protein sequence ID" value="MCK6265355.1"/>
    <property type="molecule type" value="Genomic_DNA"/>
</dbReference>
<dbReference type="AlphaFoldDB" id="A0A9X2BJM2"/>
<reference evidence="1" key="1">
    <citation type="submission" date="2021-11" db="EMBL/GenBank/DDBJ databases">
        <title>Vibrio ZSDE26 sp. nov. and Vibrio ZSDZ34 sp. nov., isolated from coastal seawater in Qingdao.</title>
        <authorList>
            <person name="Zhang P."/>
        </authorList>
    </citation>
    <scope>NUCLEOTIDE SEQUENCE</scope>
    <source>
        <strain evidence="1">ZSDE26</strain>
    </source>
</reference>
<organism evidence="1 2">
    <name type="scientific">Vibrio amylolyticus</name>
    <dbReference type="NCBI Taxonomy" id="2847292"/>
    <lineage>
        <taxon>Bacteria</taxon>
        <taxon>Pseudomonadati</taxon>
        <taxon>Pseudomonadota</taxon>
        <taxon>Gammaproteobacteria</taxon>
        <taxon>Vibrionales</taxon>
        <taxon>Vibrionaceae</taxon>
        <taxon>Vibrio</taxon>
    </lineage>
</organism>
<gene>
    <name evidence="1" type="ORF">KP803_18980</name>
</gene>
<proteinExistence type="predicted"/>
<name>A0A9X2BJM2_9VIBR</name>
<dbReference type="RefSeq" id="WP_248010425.1">
    <property type="nucleotide sequence ID" value="NZ_JAJHVV010000014.1"/>
</dbReference>
<sequence length="441" mass="48051">MKNGMVCIDGLKAQRGATALLVTALLLMGALAFALGSYRGVFYQIKVANNQIDARKAHWRAEGGLECGFSSIVLNNDTSIPIDLNTTCSDMDLVYLQASSADPERLIAKYGNREIGKTIVFTSDSGAGAIKSTSDLVVFGNAEFPPPDPGEKNSDGMYECVAVVVRSNIIIKGNISNQGVGSTISKPSEDFDNSSDCAPSHKTGIGGINGIWQDASNNYVSTGVKLDFQRDETLNPFTTKFDFERGDWEQVRDHPDFEFLSYTMLGNDVDCVAKFKADLVTGQPNKVWIDGSCEFDQSAIDEITAIQSTNSGTYLFLLVHNGVLGIRGSGSIEGIVFHFTENFAANPEHWDAFSTTLQADLNANFTDPIETVYGATTTLTPKHATYLQSGSFKFTGGMIFDTQGQMALFNNSMRLQYNSDITESFVFSAKPKWKEGSWSDH</sequence>
<comment type="caution">
    <text evidence="1">The sequence shown here is derived from an EMBL/GenBank/DDBJ whole genome shotgun (WGS) entry which is preliminary data.</text>
</comment>
<protein>
    <submittedName>
        <fullName evidence="1">Uncharacterized protein</fullName>
    </submittedName>
</protein>
<evidence type="ECO:0000313" key="2">
    <source>
        <dbReference type="Proteomes" id="UP001139559"/>
    </source>
</evidence>
<evidence type="ECO:0000313" key="1">
    <source>
        <dbReference type="EMBL" id="MCK6265355.1"/>
    </source>
</evidence>